<dbReference type="Pfam" id="PF22725">
    <property type="entry name" value="GFO_IDH_MocA_C3"/>
    <property type="match status" value="1"/>
</dbReference>
<proteinExistence type="predicted"/>
<organism evidence="3 4">
    <name type="scientific">Peribacillus simplex</name>
    <dbReference type="NCBI Taxonomy" id="1478"/>
    <lineage>
        <taxon>Bacteria</taxon>
        <taxon>Bacillati</taxon>
        <taxon>Bacillota</taxon>
        <taxon>Bacilli</taxon>
        <taxon>Bacillales</taxon>
        <taxon>Bacillaceae</taxon>
        <taxon>Peribacillus</taxon>
    </lineage>
</organism>
<dbReference type="InterPro" id="IPR000683">
    <property type="entry name" value="Gfo/Idh/MocA-like_OxRdtase_N"/>
</dbReference>
<dbReference type="AlphaFoldDB" id="A0A109N3A3"/>
<dbReference type="Pfam" id="PF01408">
    <property type="entry name" value="GFO_IDH_MocA"/>
    <property type="match status" value="1"/>
</dbReference>
<dbReference type="Proteomes" id="UP000064189">
    <property type="component" value="Unassembled WGS sequence"/>
</dbReference>
<dbReference type="InterPro" id="IPR055170">
    <property type="entry name" value="GFO_IDH_MocA-like_dom"/>
</dbReference>
<dbReference type="SUPFAM" id="SSF55347">
    <property type="entry name" value="Glyceraldehyde-3-phosphate dehydrogenase-like, C-terminal domain"/>
    <property type="match status" value="1"/>
</dbReference>
<name>A0A109N3A3_9BACI</name>
<feature type="domain" description="Gfo/Idh/MocA-like oxidoreductase N-terminal" evidence="1">
    <location>
        <begin position="3"/>
        <end position="112"/>
    </location>
</feature>
<dbReference type="InterPro" id="IPR052515">
    <property type="entry name" value="Gfo/Idh/MocA_Oxidoreductase"/>
</dbReference>
<evidence type="ECO:0000313" key="3">
    <source>
        <dbReference type="EMBL" id="KWW22660.1"/>
    </source>
</evidence>
<evidence type="ECO:0000259" key="1">
    <source>
        <dbReference type="Pfam" id="PF01408"/>
    </source>
</evidence>
<evidence type="ECO:0000259" key="2">
    <source>
        <dbReference type="Pfam" id="PF22725"/>
    </source>
</evidence>
<dbReference type="InterPro" id="IPR036291">
    <property type="entry name" value="NAD(P)-bd_dom_sf"/>
</dbReference>
<protein>
    <submittedName>
        <fullName evidence="3">Lipopolysaccharide biosynthesis protein</fullName>
    </submittedName>
</protein>
<dbReference type="Gene3D" id="3.30.360.10">
    <property type="entry name" value="Dihydrodipicolinate Reductase, domain 2"/>
    <property type="match status" value="1"/>
</dbReference>
<dbReference type="EMBL" id="LNNH01000002">
    <property type="protein sequence ID" value="KWW22660.1"/>
    <property type="molecule type" value="Genomic_DNA"/>
</dbReference>
<dbReference type="GO" id="GO:0000166">
    <property type="term" value="F:nucleotide binding"/>
    <property type="evidence" value="ECO:0007669"/>
    <property type="project" value="InterPro"/>
</dbReference>
<feature type="domain" description="GFO/IDH/MocA-like oxidoreductase" evidence="2">
    <location>
        <begin position="126"/>
        <end position="250"/>
    </location>
</feature>
<keyword evidence="4" id="KW-1185">Reference proteome</keyword>
<accession>A0A109N3A3</accession>
<dbReference type="RefSeq" id="WP_061140177.1">
    <property type="nucleotide sequence ID" value="NZ_LNNH01000002.1"/>
</dbReference>
<gene>
    <name evidence="3" type="ORF">AS888_03345</name>
</gene>
<dbReference type="SUPFAM" id="SSF51735">
    <property type="entry name" value="NAD(P)-binding Rossmann-fold domains"/>
    <property type="match status" value="1"/>
</dbReference>
<dbReference type="Gene3D" id="3.40.50.720">
    <property type="entry name" value="NAD(P)-binding Rossmann-like Domain"/>
    <property type="match status" value="1"/>
</dbReference>
<evidence type="ECO:0000313" key="4">
    <source>
        <dbReference type="Proteomes" id="UP000064189"/>
    </source>
</evidence>
<dbReference type="PANTHER" id="PTHR43249:SF1">
    <property type="entry name" value="D-GLUCOSIDE 3-DEHYDROGENASE"/>
    <property type="match status" value="1"/>
</dbReference>
<comment type="caution">
    <text evidence="3">The sequence shown here is derived from an EMBL/GenBank/DDBJ whole genome shotgun (WGS) entry which is preliminary data.</text>
</comment>
<sequence length="340" mass="37968">MLKTAVIGLGDISPIHILAIQANPMVELCAVCDIDEALRDSVPGAKFYEYYQEMIETEAIDCVHLCLPHHLHYPVAKYCMEQGVHVFQEKPLGLNTEEGLTLVKLEEKHKNVRLCVCLQNRFNESFKKLQKLLDSGIYGKVLGVKGIVTWSRPPSYYEVKPWRGKLDQAGGGVMINQALHTLDLMQLIGGKMVSIKGEVSRLLDYEIEVEDTAIANITFDSGARGLFFATIANADNDSVELQVLLEKGKLTIKDSILFSVDEMGNKERLAEDAKLPGSKFYYGASHAKLIDAFYESILSDTQAYVHAWEAVPSLKMIEAIRKSSQMKKAIFMEGQYNGKS</sequence>
<reference evidence="3 4" key="1">
    <citation type="submission" date="2015-11" db="EMBL/GenBank/DDBJ databases">
        <title>Genome Sequence of Bacillus simplex strain VanAntwerpen2.</title>
        <authorList>
            <person name="Couger M.B."/>
        </authorList>
    </citation>
    <scope>NUCLEOTIDE SEQUENCE [LARGE SCALE GENOMIC DNA]</scope>
    <source>
        <strain evidence="3 4">VanAntwerpen02</strain>
    </source>
</reference>
<dbReference type="PANTHER" id="PTHR43249">
    <property type="entry name" value="UDP-N-ACETYL-2-AMINO-2-DEOXY-D-GLUCURONATE OXIDASE"/>
    <property type="match status" value="1"/>
</dbReference>